<evidence type="ECO:0000256" key="10">
    <source>
        <dbReference type="SAM" id="MobiDB-lite"/>
    </source>
</evidence>
<evidence type="ECO:0000313" key="11">
    <source>
        <dbReference type="EMBL" id="KAG6480844.1"/>
    </source>
</evidence>
<organism evidence="11 12">
    <name type="scientific">Zingiber officinale</name>
    <name type="common">Ginger</name>
    <name type="synonym">Amomum zingiber</name>
    <dbReference type="NCBI Taxonomy" id="94328"/>
    <lineage>
        <taxon>Eukaryota</taxon>
        <taxon>Viridiplantae</taxon>
        <taxon>Streptophyta</taxon>
        <taxon>Embryophyta</taxon>
        <taxon>Tracheophyta</taxon>
        <taxon>Spermatophyta</taxon>
        <taxon>Magnoliopsida</taxon>
        <taxon>Liliopsida</taxon>
        <taxon>Zingiberales</taxon>
        <taxon>Zingiberaceae</taxon>
        <taxon>Zingiber</taxon>
    </lineage>
</organism>
<dbReference type="PANTHER" id="PTHR34944">
    <property type="entry name" value="MITOCHONDRIAL IMPORT RECEPTOR SUBUNIT TOM7"/>
    <property type="match status" value="1"/>
</dbReference>
<keyword evidence="3" id="KW-0813">Transport</keyword>
<dbReference type="Proteomes" id="UP000734854">
    <property type="component" value="Unassembled WGS sequence"/>
</dbReference>
<dbReference type="Pfam" id="PF08038">
    <property type="entry name" value="Tom7"/>
    <property type="match status" value="1"/>
</dbReference>
<dbReference type="AlphaFoldDB" id="A0A8J5KGX0"/>
<feature type="region of interest" description="Disordered" evidence="10">
    <location>
        <begin position="1"/>
        <end position="20"/>
    </location>
</feature>
<proteinExistence type="inferred from homology"/>
<accession>A0A8J5KGX0</accession>
<evidence type="ECO:0000256" key="9">
    <source>
        <dbReference type="ARBA" id="ARBA00023136"/>
    </source>
</evidence>
<keyword evidence="9" id="KW-0472">Membrane</keyword>
<keyword evidence="6" id="KW-0653">Protein transport</keyword>
<comment type="subcellular location">
    <subcellularLocation>
        <location evidence="1">Mitochondrion outer membrane</location>
        <topology evidence="1">Single-pass membrane protein</topology>
    </subcellularLocation>
</comment>
<evidence type="ECO:0008006" key="13">
    <source>
        <dbReference type="Google" id="ProtNLM"/>
    </source>
</evidence>
<comment type="caution">
    <text evidence="11">The sequence shown here is derived from an EMBL/GenBank/DDBJ whole genome shotgun (WGS) entry which is preliminary data.</text>
</comment>
<name>A0A8J5KGX0_ZINOF</name>
<dbReference type="GO" id="GO:0005742">
    <property type="term" value="C:mitochondrial outer membrane translocase complex"/>
    <property type="evidence" value="ECO:0007669"/>
    <property type="project" value="InterPro"/>
</dbReference>
<keyword evidence="4" id="KW-0812">Transmembrane</keyword>
<evidence type="ECO:0000256" key="5">
    <source>
        <dbReference type="ARBA" id="ARBA00022787"/>
    </source>
</evidence>
<evidence type="ECO:0000313" key="12">
    <source>
        <dbReference type="Proteomes" id="UP000734854"/>
    </source>
</evidence>
<comment type="similarity">
    <text evidence="2">Belongs to the Tom7 family.</text>
</comment>
<dbReference type="GO" id="GO:0030150">
    <property type="term" value="P:protein import into mitochondrial matrix"/>
    <property type="evidence" value="ECO:0007669"/>
    <property type="project" value="InterPro"/>
</dbReference>
<evidence type="ECO:0000256" key="2">
    <source>
        <dbReference type="ARBA" id="ARBA00010917"/>
    </source>
</evidence>
<evidence type="ECO:0000256" key="7">
    <source>
        <dbReference type="ARBA" id="ARBA00022989"/>
    </source>
</evidence>
<evidence type="ECO:0000256" key="4">
    <source>
        <dbReference type="ARBA" id="ARBA00022692"/>
    </source>
</evidence>
<dbReference type="InterPro" id="IPR012621">
    <property type="entry name" value="Tom7"/>
</dbReference>
<dbReference type="PANTHER" id="PTHR34944:SF2">
    <property type="entry name" value="MITOCHONDRIAL IMPORT RECEPTOR SUBUNIT TOM7"/>
    <property type="match status" value="1"/>
</dbReference>
<keyword evidence="12" id="KW-1185">Reference proteome</keyword>
<protein>
    <recommendedName>
        <fullName evidence="13">Mitochondrial import receptor subunit TOM7-1</fullName>
    </recommendedName>
</protein>
<evidence type="ECO:0000256" key="8">
    <source>
        <dbReference type="ARBA" id="ARBA00023128"/>
    </source>
</evidence>
<keyword evidence="5" id="KW-1000">Mitochondrion outer membrane</keyword>
<gene>
    <name evidence="11" type="ORF">ZIOFF_057432</name>
</gene>
<keyword evidence="8" id="KW-0496">Mitochondrion</keyword>
<evidence type="ECO:0000256" key="6">
    <source>
        <dbReference type="ARBA" id="ARBA00022927"/>
    </source>
</evidence>
<evidence type="ECO:0000256" key="1">
    <source>
        <dbReference type="ARBA" id="ARBA00004572"/>
    </source>
</evidence>
<keyword evidence="7" id="KW-1133">Transmembrane helix</keyword>
<dbReference type="EMBL" id="JACMSC010000016">
    <property type="protein sequence ID" value="KAG6480844.1"/>
    <property type="molecule type" value="Genomic_DNA"/>
</dbReference>
<sequence length="212" mass="23868">MASKISLKAKGKAAKGTEERSAEKCVKEWSNWAMKKAKVIAHYGFIPLVIVIGMNSEPKPHIYQLLSPFRGSVLKRSFSIGSHRSPHVFSGSTVVHALVGRMMGFLHNSGHYWMVSDPPLNHLVQIVSGNCLTSISIAWWKRNHNARLRKISPFVKELRKNHKLPCFSASFTEANKMTLRTLRAAALRARDFTKPVQKNLVWEAVNNCIEHG</sequence>
<reference evidence="11 12" key="1">
    <citation type="submission" date="2020-08" db="EMBL/GenBank/DDBJ databases">
        <title>Plant Genome Project.</title>
        <authorList>
            <person name="Zhang R.-G."/>
        </authorList>
    </citation>
    <scope>NUCLEOTIDE SEQUENCE [LARGE SCALE GENOMIC DNA]</scope>
    <source>
        <tissue evidence="11">Rhizome</tissue>
    </source>
</reference>
<evidence type="ECO:0000256" key="3">
    <source>
        <dbReference type="ARBA" id="ARBA00022448"/>
    </source>
</evidence>